<evidence type="ECO:0000259" key="2">
    <source>
        <dbReference type="Pfam" id="PF03732"/>
    </source>
</evidence>
<name>A0A225V8E2_9STRA</name>
<evidence type="ECO:0000313" key="3">
    <source>
        <dbReference type="EMBL" id="OWZ00710.1"/>
    </source>
</evidence>
<reference evidence="4" key="1">
    <citation type="submission" date="2017-03" db="EMBL/GenBank/DDBJ databases">
        <title>Phytopthora megakarya and P. palmivora, two closely related causual agents of cacao black pod achieved similar genome size and gene model numbers by different mechanisms.</title>
        <authorList>
            <person name="Ali S."/>
            <person name="Shao J."/>
            <person name="Larry D.J."/>
            <person name="Kronmiller B."/>
            <person name="Shen D."/>
            <person name="Strem M.D."/>
            <person name="Melnick R.L."/>
            <person name="Guiltinan M.J."/>
            <person name="Tyler B.M."/>
            <person name="Meinhardt L.W."/>
            <person name="Bailey B.A."/>
        </authorList>
    </citation>
    <scope>NUCLEOTIDE SEQUENCE [LARGE SCALE GENOMIC DNA]</scope>
    <source>
        <strain evidence="4">zdho120</strain>
    </source>
</reference>
<gene>
    <name evidence="3" type="ORF">PHMEG_00028042</name>
</gene>
<dbReference type="OrthoDB" id="146458at2759"/>
<keyword evidence="4" id="KW-1185">Reference proteome</keyword>
<accession>A0A225V8E2</accession>
<feature type="region of interest" description="Disordered" evidence="1">
    <location>
        <begin position="276"/>
        <end position="306"/>
    </location>
</feature>
<dbReference type="InterPro" id="IPR036875">
    <property type="entry name" value="Znf_CCHC_sf"/>
</dbReference>
<dbReference type="SUPFAM" id="SSF57756">
    <property type="entry name" value="Retrovirus zinc finger-like domains"/>
    <property type="match status" value="1"/>
</dbReference>
<dbReference type="Proteomes" id="UP000198211">
    <property type="component" value="Unassembled WGS sequence"/>
</dbReference>
<proteinExistence type="predicted"/>
<protein>
    <recommendedName>
        <fullName evidence="2">Retrotransposon gag domain-containing protein</fullName>
    </recommendedName>
</protein>
<comment type="caution">
    <text evidence="3">The sequence shown here is derived from an EMBL/GenBank/DDBJ whole genome shotgun (WGS) entry which is preliminary data.</text>
</comment>
<organism evidence="3 4">
    <name type="scientific">Phytophthora megakarya</name>
    <dbReference type="NCBI Taxonomy" id="4795"/>
    <lineage>
        <taxon>Eukaryota</taxon>
        <taxon>Sar</taxon>
        <taxon>Stramenopiles</taxon>
        <taxon>Oomycota</taxon>
        <taxon>Peronosporomycetes</taxon>
        <taxon>Peronosporales</taxon>
        <taxon>Peronosporaceae</taxon>
        <taxon>Phytophthora</taxon>
    </lineage>
</organism>
<dbReference type="EMBL" id="NBNE01007393">
    <property type="protein sequence ID" value="OWZ00710.1"/>
    <property type="molecule type" value="Genomic_DNA"/>
</dbReference>
<dbReference type="Gene3D" id="4.10.60.10">
    <property type="entry name" value="Zinc finger, CCHC-type"/>
    <property type="match status" value="1"/>
</dbReference>
<feature type="domain" description="Retrotransposon gag" evidence="2">
    <location>
        <begin position="2"/>
        <end position="79"/>
    </location>
</feature>
<dbReference type="GO" id="GO:0008270">
    <property type="term" value="F:zinc ion binding"/>
    <property type="evidence" value="ECO:0007669"/>
    <property type="project" value="InterPro"/>
</dbReference>
<feature type="compositionally biased region" description="Polar residues" evidence="1">
    <location>
        <begin position="283"/>
        <end position="306"/>
    </location>
</feature>
<dbReference type="AlphaFoldDB" id="A0A225V8E2"/>
<sequence>MWYDTVEDAFSRREDQTFGNLSRMMKDRYMVKRSNPEVVARLRQRRQQRGESLVEYAQKLREIASTNPVDEEWRVDSFLSVTFAVDQVGEYGEGYGVDLARAMRVHDERTASAGATPTATSRWHCSSRWKPGNALFPAGYRLVPEETTTAGQAASTTTTATPTRQTQNRQQNAPNQRTDGNNQQAQRPGRALQMEAQGSQQSQQQSQQRRWNGDRNYGNTEPLRTKENRLRNHQQYLDRRSPQQQPARTSTARSDDVCFYCHGFGHHAHVCALKKEDKEESSPVVNQSSDTGNQTTAGSTGNGQRM</sequence>
<dbReference type="GO" id="GO:0003676">
    <property type="term" value="F:nucleic acid binding"/>
    <property type="evidence" value="ECO:0007669"/>
    <property type="project" value="InterPro"/>
</dbReference>
<evidence type="ECO:0000256" key="1">
    <source>
        <dbReference type="SAM" id="MobiDB-lite"/>
    </source>
</evidence>
<feature type="region of interest" description="Disordered" evidence="1">
    <location>
        <begin position="148"/>
        <end position="228"/>
    </location>
</feature>
<feature type="compositionally biased region" description="Low complexity" evidence="1">
    <location>
        <begin position="197"/>
        <end position="208"/>
    </location>
</feature>
<evidence type="ECO:0000313" key="4">
    <source>
        <dbReference type="Proteomes" id="UP000198211"/>
    </source>
</evidence>
<dbReference type="InterPro" id="IPR005162">
    <property type="entry name" value="Retrotrans_gag_dom"/>
</dbReference>
<dbReference type="Pfam" id="PF03732">
    <property type="entry name" value="Retrotrans_gag"/>
    <property type="match status" value="1"/>
</dbReference>
<feature type="compositionally biased region" description="Low complexity" evidence="1">
    <location>
        <begin position="148"/>
        <end position="178"/>
    </location>
</feature>